<dbReference type="Proteomes" id="UP000678513">
    <property type="component" value="Chromosome"/>
</dbReference>
<accession>A0ABX7Y574</accession>
<evidence type="ECO:0000313" key="3">
    <source>
        <dbReference type="EMBL" id="QUC08345.1"/>
    </source>
</evidence>
<name>A0ABX7Y574_9ACTN</name>
<feature type="compositionally biased region" description="Basic and acidic residues" evidence="1">
    <location>
        <begin position="568"/>
        <end position="581"/>
    </location>
</feature>
<evidence type="ECO:0000256" key="1">
    <source>
        <dbReference type="SAM" id="MobiDB-lite"/>
    </source>
</evidence>
<feature type="domain" description="DUF1023" evidence="2">
    <location>
        <begin position="327"/>
        <end position="501"/>
    </location>
</feature>
<keyword evidence="4" id="KW-1185">Reference proteome</keyword>
<dbReference type="RefSeq" id="WP_212324118.1">
    <property type="nucleotide sequence ID" value="NZ_AP024463.1"/>
</dbReference>
<sequence length="581" mass="61688">MAIGWAEIQQWDPANLNTTSQNLSTARSTLRTEAQDASGAKGRIQSTGAAVNAMSSSLGSLNSGLDKLVNDVSELMMATADAADGVWDVQTKVQECTSFVATYTYLSISAEGSVDYEVVVPDTPAPNGESRDPKSCQAENAARNLKKGELEALIKAAIDRAVEVDDAYRNRLTAVHNGTYQCSETSASESQGLPDLPQEGWSATEVSAWWNSLTEDEKNKIIAEHPEAIGNLDGISMDARGKANEIRLQTERTKAAEELAAAEAARDKWDMNSPEYAAAQQKVDNARLKVEDLEKIEELMHPYGDPMASDGLPESPYHLLYLDASGDGDVRAAISVGDVDTAENVTTLVPGISTTARKGLPGLVSNAEALRDAAGAENTAAVAWLGYDAPPGLGEISDDYKGHQWEYMNANRADEAAPALNSFHEGIHSWHQSQGTDPHLTTVDHSYGSLTAGTAALSTKTGVVDDMVLYGSPGGRATDVHEYNVPEGHVYASVNDDDVVAGKGTGWKNKALGKALGAGEEAAGLGEKPHNMSGVTHISSNEGGHSDYWKNKEFVEDVGQIVAGEDPSVDRADNKAEAASK</sequence>
<dbReference type="EMBL" id="CP072384">
    <property type="protein sequence ID" value="QUC08345.1"/>
    <property type="molecule type" value="Genomic_DNA"/>
</dbReference>
<reference evidence="3 4" key="1">
    <citation type="submission" date="2021-03" db="EMBL/GenBank/DDBJ databases">
        <title>Human Oral Microbial Genomes.</title>
        <authorList>
            <person name="Johnston C.D."/>
            <person name="Chen T."/>
            <person name="Dewhirst F.E."/>
        </authorList>
    </citation>
    <scope>NUCLEOTIDE SEQUENCE [LARGE SCALE GENOMIC DNA]</scope>
    <source>
        <strain evidence="3 4">DSMZ 100122</strain>
    </source>
</reference>
<feature type="region of interest" description="Disordered" evidence="1">
    <location>
        <begin position="562"/>
        <end position="581"/>
    </location>
</feature>
<gene>
    <name evidence="3" type="ORF">J5A65_00895</name>
</gene>
<protein>
    <recommendedName>
        <fullName evidence="2">DUF1023 domain-containing protein</fullName>
    </recommendedName>
</protein>
<dbReference type="InterPro" id="IPR010427">
    <property type="entry name" value="DUF1023"/>
</dbReference>
<evidence type="ECO:0000313" key="4">
    <source>
        <dbReference type="Proteomes" id="UP000678513"/>
    </source>
</evidence>
<dbReference type="Pfam" id="PF06259">
    <property type="entry name" value="Abhydrolase_8"/>
    <property type="match status" value="1"/>
</dbReference>
<proteinExistence type="predicted"/>
<organism evidence="3 4">
    <name type="scientific">Arachnia rubra</name>
    <dbReference type="NCBI Taxonomy" id="1547448"/>
    <lineage>
        <taxon>Bacteria</taxon>
        <taxon>Bacillati</taxon>
        <taxon>Actinomycetota</taxon>
        <taxon>Actinomycetes</taxon>
        <taxon>Propionibacteriales</taxon>
        <taxon>Propionibacteriaceae</taxon>
        <taxon>Arachnia</taxon>
    </lineage>
</organism>
<evidence type="ECO:0000259" key="2">
    <source>
        <dbReference type="Pfam" id="PF06259"/>
    </source>
</evidence>